<dbReference type="STRING" id="1760988.SAMN02949497_0528"/>
<dbReference type="Gene3D" id="3.30.300.30">
    <property type="match status" value="1"/>
</dbReference>
<protein>
    <submittedName>
        <fullName evidence="9">Amino acid adenylation domain-containing protein</fullName>
    </submittedName>
</protein>
<dbReference type="SMART" id="SM00823">
    <property type="entry name" value="PKS_PP"/>
    <property type="match status" value="3"/>
</dbReference>
<dbReference type="SUPFAM" id="SSF56801">
    <property type="entry name" value="Acetyl-CoA synthetase-like"/>
    <property type="match status" value="1"/>
</dbReference>
<dbReference type="Pfam" id="PF00501">
    <property type="entry name" value="AMP-binding"/>
    <property type="match status" value="1"/>
</dbReference>
<dbReference type="SUPFAM" id="SSF53901">
    <property type="entry name" value="Thiolase-like"/>
    <property type="match status" value="1"/>
</dbReference>
<dbReference type="InterPro" id="IPR025110">
    <property type="entry name" value="AMP-bd_C"/>
</dbReference>
<reference evidence="9 10" key="1">
    <citation type="submission" date="2016-12" db="EMBL/GenBank/DDBJ databases">
        <authorList>
            <person name="Song W.-J."/>
            <person name="Kurnit D.M."/>
        </authorList>
    </citation>
    <scope>NUCLEOTIDE SEQUENCE [LARGE SCALE GENOMIC DNA]</scope>
    <source>
        <strain evidence="9 10">175</strain>
    </source>
</reference>
<dbReference type="InterPro" id="IPR042099">
    <property type="entry name" value="ANL_N_sf"/>
</dbReference>
<dbReference type="Proteomes" id="UP000192923">
    <property type="component" value="Unassembled WGS sequence"/>
</dbReference>
<dbReference type="InterPro" id="IPR000873">
    <property type="entry name" value="AMP-dep_synth/lig_dom"/>
</dbReference>
<keyword evidence="3" id="KW-0597">Phosphoprotein</keyword>
<evidence type="ECO:0000256" key="6">
    <source>
        <dbReference type="ARBA" id="ARBA00023268"/>
    </source>
</evidence>
<dbReference type="InterPro" id="IPR036291">
    <property type="entry name" value="NAD(P)-bd_dom_sf"/>
</dbReference>
<feature type="domain" description="Carrier" evidence="7">
    <location>
        <begin position="1"/>
        <end position="61"/>
    </location>
</feature>
<dbReference type="SUPFAM" id="SSF50129">
    <property type="entry name" value="GroES-like"/>
    <property type="match status" value="1"/>
</dbReference>
<dbReference type="Pfam" id="PF13602">
    <property type="entry name" value="ADH_zinc_N_2"/>
    <property type="match status" value="1"/>
</dbReference>
<organism evidence="9 10">
    <name type="scientific">Methylomagnum ishizawai</name>
    <dbReference type="NCBI Taxonomy" id="1760988"/>
    <lineage>
        <taxon>Bacteria</taxon>
        <taxon>Pseudomonadati</taxon>
        <taxon>Pseudomonadota</taxon>
        <taxon>Gammaproteobacteria</taxon>
        <taxon>Methylococcales</taxon>
        <taxon>Methylococcaceae</taxon>
        <taxon>Methylomagnum</taxon>
    </lineage>
</organism>
<dbReference type="InterPro" id="IPR014030">
    <property type="entry name" value="Ketoacyl_synth_N"/>
</dbReference>
<dbReference type="PANTHER" id="PTHR45527:SF10">
    <property type="entry name" value="PYOCHELIN SYNTHASE PCHF"/>
    <property type="match status" value="1"/>
</dbReference>
<dbReference type="InterPro" id="IPR009081">
    <property type="entry name" value="PP-bd_ACP"/>
</dbReference>
<dbReference type="SUPFAM" id="SSF52777">
    <property type="entry name" value="CoA-dependent acyltransferases"/>
    <property type="match status" value="2"/>
</dbReference>
<feature type="domain" description="Carrier" evidence="7">
    <location>
        <begin position="1949"/>
        <end position="2029"/>
    </location>
</feature>
<dbReference type="SUPFAM" id="SSF47336">
    <property type="entry name" value="ACP-like"/>
    <property type="match status" value="3"/>
</dbReference>
<dbReference type="InterPro" id="IPR045851">
    <property type="entry name" value="AMP-bd_C_sf"/>
</dbReference>
<dbReference type="Gene3D" id="3.40.50.12780">
    <property type="entry name" value="N-terminal domain of ligase-like"/>
    <property type="match status" value="1"/>
</dbReference>
<evidence type="ECO:0000256" key="4">
    <source>
        <dbReference type="ARBA" id="ARBA00022598"/>
    </source>
</evidence>
<dbReference type="Gene3D" id="3.30.559.30">
    <property type="entry name" value="Nonribosomal peptide synthetase, condensation domain"/>
    <property type="match status" value="1"/>
</dbReference>
<evidence type="ECO:0000259" key="8">
    <source>
        <dbReference type="PROSITE" id="PS52004"/>
    </source>
</evidence>
<dbReference type="GO" id="GO:0031177">
    <property type="term" value="F:phosphopantetheine binding"/>
    <property type="evidence" value="ECO:0007669"/>
    <property type="project" value="InterPro"/>
</dbReference>
<dbReference type="Gene3D" id="3.30.559.10">
    <property type="entry name" value="Chloramphenicol acetyltransferase-like domain"/>
    <property type="match status" value="1"/>
</dbReference>
<evidence type="ECO:0000313" key="9">
    <source>
        <dbReference type="EMBL" id="SMF97498.1"/>
    </source>
</evidence>
<dbReference type="PROSITE" id="PS00455">
    <property type="entry name" value="AMP_BINDING"/>
    <property type="match status" value="1"/>
</dbReference>
<dbReference type="Gene3D" id="3.90.180.10">
    <property type="entry name" value="Medium-chain alcohol dehydrogenases, catalytic domain"/>
    <property type="match status" value="1"/>
</dbReference>
<dbReference type="EMBL" id="FXAM01000002">
    <property type="protein sequence ID" value="SMF97498.1"/>
    <property type="molecule type" value="Genomic_DNA"/>
</dbReference>
<dbReference type="InterPro" id="IPR020841">
    <property type="entry name" value="PKS_Beta-ketoAc_synthase_dom"/>
</dbReference>
<dbReference type="Gene3D" id="3.40.47.10">
    <property type="match status" value="1"/>
</dbReference>
<dbReference type="InterPro" id="IPR036736">
    <property type="entry name" value="ACP-like_sf"/>
</dbReference>
<dbReference type="CDD" id="cd00833">
    <property type="entry name" value="PKS"/>
    <property type="match status" value="1"/>
</dbReference>
<evidence type="ECO:0000256" key="1">
    <source>
        <dbReference type="ARBA" id="ARBA00004924"/>
    </source>
</evidence>
<dbReference type="SMART" id="SM00829">
    <property type="entry name" value="PKS_ER"/>
    <property type="match status" value="1"/>
</dbReference>
<dbReference type="SUPFAM" id="SSF51735">
    <property type="entry name" value="NAD(P)-binding Rossmann-fold domains"/>
    <property type="match status" value="1"/>
</dbReference>
<dbReference type="GO" id="GO:0044550">
    <property type="term" value="P:secondary metabolite biosynthetic process"/>
    <property type="evidence" value="ECO:0007669"/>
    <property type="project" value="TreeGrafter"/>
</dbReference>
<dbReference type="Pfam" id="PF00109">
    <property type="entry name" value="ketoacyl-synt"/>
    <property type="match status" value="1"/>
</dbReference>
<gene>
    <name evidence="9" type="ORF">SAMN02949497_0528</name>
</gene>
<dbReference type="GO" id="GO:0016874">
    <property type="term" value="F:ligase activity"/>
    <property type="evidence" value="ECO:0007669"/>
    <property type="project" value="UniProtKB-KW"/>
</dbReference>
<sequence length="2063" mass="218745">MEADIDGIDPHRPLNEQGIDSLISMDLAARIERATGVKLSPAIIEELGTVTALAERVAHATSQEAALPPPATTTATALPDSGTSIRVVKQATPGLLDGLQATATTLPAPGPGQVQIRVHAAGLNFRDLMIALDSLPEARGEPLGLEFCGEIQALGANVEGFEVGQRVFGLAPGAMAAAVNVNADLLAPAPADLNDAECAALPVAYLTALRCLELPEFLPAPRRSILIHAATGGLGQATLRLAQAAGMDIFATAGSPDKRAWLEAQGVAKAMDSRRLDFADEILVATQGRGVDLVLNSLTGAAVDRGLACLAAGGVFIEVGKTDLRDPADIALRHPSRHYRIYDLVAEIRTQPAQVGRWLRALGERIAQGGLPPLPVETFALDAARNAFQQMARARHRGKIVLLAEPPTRRKPTPPPDIDAPVADFPLAVVGYSGRFPGAEDCAALWEVLRAGRPVTGTVPAGRWSQRELALFSSGLPDPARLQRGGFLVGAEDFDAAGFGFSPREARATDPRQRLLLEETWRALHAAGLDWSGPGASLRPANIGMFVAADAGDYGFKRATAGARGDQLALAGNLPSSLAARLAHVFDCAGPALTLDLSCSASLGALWAARQALAQGDCHCAVVAAVSLHSTPMLASQLAAADLLSARGQSLPFTVEADGLVPAEACVALVVKPLAQAQADGDAIHAVLRGIGVAHDGSGRGFTLPDAGHLADLYAATLDRAGVSAEQIDLISAHGVGMRGGDAAEITALTRTFAAVASPRPLTTAKPLLGHTLAAAGLTALVHAILQLRHQRLLPVGLAGRSLIPEWDATRFHVPAEPTAWPARPEGQPRRVLLNTFAINGGLGAAIVEDAPPGTAPAMPFPRLPARQLQRRRFWPELDTGPGFDPDPVEPTPAETAADGLREELGELLQEAPERLDLEADPVALGLSSVLAIELQHRLRRRYGLELGLDEILGVARLADLLPRLAEGGVPLPTPSVPPDDAPHAPFPLTALQAAYWSGRQPDVPLGGTDCQVYWEFECAKPWPVADLEAAWNRLVAAHPMLRAVIDGDARQRVLGEVPAYRFEVLDLADAPDAAQQRQNLRDTLATAAIDPGVWPLFRIAVSRVGNSQRLHCALNLLVMDVLSLYSLLDELALLADSPAATCASPAVSFRQCVQAVRDAAEGEAWRKAESFWAARGPRLPPAPDLPMTQPLGHLGRLSTRRFQTRLTADAWRGIAAEAKQRGHSASVAFLAVFAATLAHWTRSPHFTLNLTTHTRPPLHPEVNRVVGNFTGTVLLDVAVEAGQPFRALAARVGSRLREHLGQTAYPGVQVLRRRAAALGWDAGLMPVVFTSMLGYESLRSGGKTAAAPLIGSLIHGATRTPQVTLDAQVQADAEGVLLSWDVAEGVFPEGLPEAMFAAWTEAARALAEAAGWEEDIPARIARHEAAVRAIANADTSPIPDEALYAPFLRQAAAHPDRSALIAPGRSLSYGELVGQCAGLAIQLRALGARPGALVAVAMEKGWRQVMAAIAVQMAGAAYLPLAVDLPAARFQQLVERGEVRIALTEAGRTLAWPAGVEVVAIDERGPEPGDPADLPPVDPDSLAYVIFTSGSTGEPKGVMLSHRAALNTCLDINRRFALGPEDRGLALSALSFDLSVWDIFGMLAAGAALVLPRPASANDPAYLAGLMREQRITVWNSVPMYLELFLAGEPAPTDVAALRVAMLSGDWIALGLAGRLRAVAPAARVHSLGGATEAAIWSIHHPIEDAPRPGWPSVPYGRALDNQTMQVLDADLQPCPDGVAGDLYIGGIGLALGYWRDPERTAAAFIVHPANGERLYRTGDLARWREAGLLEFLGRRDGQVKIDGFRVELGEIEAVLRTHPVVREAVAVAPADGQGRRRLAAFCLLDADTSPAVLLDHLRSRLPAYMIPKELRILDRLPLNDNEKIDRRALAEWAFRAGTEPPVPTAAVDAGELERRLTALWGDIIGEARGTPCVPDPRRNLFELGADSLMAVVASRRIVRDLGVSCTVTEIFSHATIARLAKALAERMPRAAVPPVSAVPSVASAAPPVRADRRRAFRSRLD</sequence>
<dbReference type="InterPro" id="IPR057737">
    <property type="entry name" value="Condensation_MtbB-like"/>
</dbReference>
<evidence type="ECO:0000259" key="7">
    <source>
        <dbReference type="PROSITE" id="PS50075"/>
    </source>
</evidence>
<keyword evidence="4" id="KW-0436">Ligase</keyword>
<dbReference type="Pfam" id="PF13193">
    <property type="entry name" value="AMP-binding_C"/>
    <property type="match status" value="1"/>
</dbReference>
<dbReference type="CDD" id="cd05195">
    <property type="entry name" value="enoyl_red"/>
    <property type="match status" value="1"/>
</dbReference>
<dbReference type="Pfam" id="PF02801">
    <property type="entry name" value="Ketoacyl-synt_C"/>
    <property type="match status" value="1"/>
</dbReference>
<keyword evidence="2" id="KW-0596">Phosphopantetheine</keyword>
<dbReference type="Gene3D" id="3.40.50.720">
    <property type="entry name" value="NAD(P)-binding Rossmann-like Domain"/>
    <property type="match status" value="1"/>
</dbReference>
<dbReference type="GO" id="GO:0016746">
    <property type="term" value="F:acyltransferase activity"/>
    <property type="evidence" value="ECO:0007669"/>
    <property type="project" value="InterPro"/>
</dbReference>
<keyword evidence="6" id="KW-0511">Multifunctional enzyme</keyword>
<evidence type="ECO:0000256" key="5">
    <source>
        <dbReference type="ARBA" id="ARBA00022679"/>
    </source>
</evidence>
<dbReference type="Pfam" id="PF08240">
    <property type="entry name" value="ADH_N"/>
    <property type="match status" value="1"/>
</dbReference>
<accession>A0A1Y6D3H1</accession>
<dbReference type="GO" id="GO:0005737">
    <property type="term" value="C:cytoplasm"/>
    <property type="evidence" value="ECO:0007669"/>
    <property type="project" value="TreeGrafter"/>
</dbReference>
<keyword evidence="10" id="KW-1185">Reference proteome</keyword>
<dbReference type="PROSITE" id="PS52004">
    <property type="entry name" value="KS3_2"/>
    <property type="match status" value="1"/>
</dbReference>
<dbReference type="Pfam" id="PF00668">
    <property type="entry name" value="Condensation"/>
    <property type="match status" value="1"/>
</dbReference>
<name>A0A1Y6D3H1_9GAMM</name>
<dbReference type="PROSITE" id="PS50075">
    <property type="entry name" value="CARRIER"/>
    <property type="match status" value="3"/>
</dbReference>
<dbReference type="InterPro" id="IPR016039">
    <property type="entry name" value="Thiolase-like"/>
</dbReference>
<dbReference type="PANTHER" id="PTHR45527">
    <property type="entry name" value="NONRIBOSOMAL PEPTIDE SYNTHETASE"/>
    <property type="match status" value="1"/>
</dbReference>
<dbReference type="SMART" id="SM00825">
    <property type="entry name" value="PKS_KS"/>
    <property type="match status" value="1"/>
</dbReference>
<dbReference type="InterPro" id="IPR011032">
    <property type="entry name" value="GroES-like_sf"/>
</dbReference>
<proteinExistence type="predicted"/>
<evidence type="ECO:0000256" key="3">
    <source>
        <dbReference type="ARBA" id="ARBA00022553"/>
    </source>
</evidence>
<comment type="pathway">
    <text evidence="1">Siderophore biosynthesis.</text>
</comment>
<dbReference type="InterPro" id="IPR023213">
    <property type="entry name" value="CAT-like_dom_sf"/>
</dbReference>
<dbReference type="InterPro" id="IPR020806">
    <property type="entry name" value="PKS_PP-bd"/>
</dbReference>
<dbReference type="InterPro" id="IPR013154">
    <property type="entry name" value="ADH-like_N"/>
</dbReference>
<evidence type="ECO:0000313" key="10">
    <source>
        <dbReference type="Proteomes" id="UP000192923"/>
    </source>
</evidence>
<dbReference type="NCBIfam" id="TIGR01733">
    <property type="entry name" value="AA-adenyl-dom"/>
    <property type="match status" value="1"/>
</dbReference>
<dbReference type="InterPro" id="IPR001242">
    <property type="entry name" value="Condensation_dom"/>
</dbReference>
<dbReference type="GO" id="GO:0043041">
    <property type="term" value="P:amino acid activation for nonribosomal peptide biosynthetic process"/>
    <property type="evidence" value="ECO:0007669"/>
    <property type="project" value="TreeGrafter"/>
</dbReference>
<feature type="domain" description="Carrier" evidence="7">
    <location>
        <begin position="892"/>
        <end position="969"/>
    </location>
</feature>
<dbReference type="FunFam" id="3.40.50.12780:FF:000012">
    <property type="entry name" value="Non-ribosomal peptide synthetase"/>
    <property type="match status" value="1"/>
</dbReference>
<dbReference type="Gene3D" id="1.10.1200.10">
    <property type="entry name" value="ACP-like"/>
    <property type="match status" value="3"/>
</dbReference>
<evidence type="ECO:0000256" key="2">
    <source>
        <dbReference type="ARBA" id="ARBA00022450"/>
    </source>
</evidence>
<dbReference type="CDD" id="cd19535">
    <property type="entry name" value="Cyc_NRPS"/>
    <property type="match status" value="1"/>
</dbReference>
<dbReference type="InterPro" id="IPR014031">
    <property type="entry name" value="Ketoacyl_synth_C"/>
</dbReference>
<dbReference type="InterPro" id="IPR010071">
    <property type="entry name" value="AA_adenyl_dom"/>
</dbReference>
<dbReference type="GO" id="GO:0016491">
    <property type="term" value="F:oxidoreductase activity"/>
    <property type="evidence" value="ECO:0007669"/>
    <property type="project" value="InterPro"/>
</dbReference>
<dbReference type="InterPro" id="IPR020845">
    <property type="entry name" value="AMP-binding_CS"/>
</dbReference>
<dbReference type="Pfam" id="PF00550">
    <property type="entry name" value="PP-binding"/>
    <property type="match status" value="3"/>
</dbReference>
<dbReference type="GO" id="GO:0000036">
    <property type="term" value="F:acyl carrier activity"/>
    <property type="evidence" value="ECO:0007669"/>
    <property type="project" value="TreeGrafter"/>
</dbReference>
<feature type="domain" description="Ketosynthase family 3 (KS3)" evidence="8">
    <location>
        <begin position="424"/>
        <end position="850"/>
    </location>
</feature>
<keyword evidence="5" id="KW-0808">Transferase</keyword>
<dbReference type="InterPro" id="IPR020843">
    <property type="entry name" value="ER"/>
</dbReference>